<accession>A0A1L7WQ12</accession>
<dbReference type="AlphaFoldDB" id="A0A1L7WQ12"/>
<proteinExistence type="predicted"/>
<evidence type="ECO:0000313" key="2">
    <source>
        <dbReference type="Proteomes" id="UP000184330"/>
    </source>
</evidence>
<gene>
    <name evidence="1" type="ORF">PAC_04744</name>
</gene>
<dbReference type="Proteomes" id="UP000184330">
    <property type="component" value="Unassembled WGS sequence"/>
</dbReference>
<dbReference type="EMBL" id="FJOG01000005">
    <property type="protein sequence ID" value="CZR54860.1"/>
    <property type="molecule type" value="Genomic_DNA"/>
</dbReference>
<organism evidence="1 2">
    <name type="scientific">Phialocephala subalpina</name>
    <dbReference type="NCBI Taxonomy" id="576137"/>
    <lineage>
        <taxon>Eukaryota</taxon>
        <taxon>Fungi</taxon>
        <taxon>Dikarya</taxon>
        <taxon>Ascomycota</taxon>
        <taxon>Pezizomycotina</taxon>
        <taxon>Leotiomycetes</taxon>
        <taxon>Helotiales</taxon>
        <taxon>Mollisiaceae</taxon>
        <taxon>Phialocephala</taxon>
        <taxon>Phialocephala fortinii species complex</taxon>
    </lineage>
</organism>
<sequence>MAGPLNRLAASMVTVRNENSASLVNLSVDFTLLKVEAPVEFSALGSTISRKRKADAEEGPLHRTARRLGALFEDLLPPAEDLFRAYGRRVSEISSMPSINPRDGSKKDGIFASHVGADTATIWAAATSGSAAISAHLLGCMLARIFTGPEAVSIWVELVQRRKEWIHDQHENKLYSHESRAANLAAQQDISRAELASWDASARAWLQSADQAKEFQHKQTMLILNNASVPISNECEIYASVTKAWAAALEAMNSLVNGIPQRVQDGVALLAISSWHLYPDMIIFAPSRVDVKMKDPIFESSALLTLGLEHLRSDVKSVYWSLPLACLQYYGRPVQACRNMNQENSRITCQQFSYILLGCVFDGWKEYASTNEEGFRWVELLGKLLKIYEGHPRNRPKVAWFTNLYNATKLVTHLDELERKSAYQLINLGRRRPSFLYGSNAAPPPPIFGLSQLSILIPALKNDESRIRLLRQLRVQLKLNGSQYLIRYQPSGQRWIEYASIEATQRSRPKRTHDGKIKESLHPPITLVQWITLSPAQLPTCIQRGEDYDNLPRLMCELKELEEATESDQNATNFWKNGLNSEESRRTHDISQLKLKGLVFGTTDDFMTAGNEILHQISGVDGVPAATSQLYFTGDIELAALFAVTPNPFNLALKGPPSAPLLSPDFLEPFMVAQNFDSETLDAHLYPSSNQVQSLKALKLKRRDASSTLTLSEAFACIAMFESATCNLDPTALSEAFAMSSGNSLYVAGSLLCDPQERTGSSEIRRVVGNIGRAGITFLVSPPEVNEREPNAERWMAINHNKFDGKLEDHFQQTSVHLSFTQYQIPLATEDTPRHTIDNSAVLVEALVSVYGGGTWVAEIDILKAFKSKFRKAKCSAVERHLVKDSYESLLEEYPHLAATSIENWDELIEAPSTGTIAVRAHGNWLARLATMAVCVNNNFTPFVLTDEVCWNCCAKLMLQQDEKRIALIC</sequence>
<name>A0A1L7WQ12_9HELO</name>
<evidence type="ECO:0000313" key="1">
    <source>
        <dbReference type="EMBL" id="CZR54860.1"/>
    </source>
</evidence>
<keyword evidence="2" id="KW-1185">Reference proteome</keyword>
<protein>
    <submittedName>
        <fullName evidence="1">Uncharacterized protein</fullName>
    </submittedName>
</protein>
<reference evidence="1 2" key="1">
    <citation type="submission" date="2016-03" db="EMBL/GenBank/DDBJ databases">
        <authorList>
            <person name="Ploux O."/>
        </authorList>
    </citation>
    <scope>NUCLEOTIDE SEQUENCE [LARGE SCALE GENOMIC DNA]</scope>
    <source>
        <strain evidence="1 2">UAMH 11012</strain>
    </source>
</reference>
<dbReference type="OrthoDB" id="5354164at2759"/>